<reference evidence="2 3" key="1">
    <citation type="submission" date="2015-03" db="EMBL/GenBank/DDBJ databases">
        <title>RNA-seq based gene annotation and comparative genomics of four Zymoseptoria species reveal species-specific pathogenicity related genes and transposable element activity.</title>
        <authorList>
            <person name="Grandaubert J."/>
            <person name="Bhattacharyya A."/>
            <person name="Stukenbrock E.H."/>
        </authorList>
    </citation>
    <scope>NUCLEOTIDE SEQUENCE [LARGE SCALE GENOMIC DNA]</scope>
    <source>
        <strain evidence="2 3">Zb18110</strain>
    </source>
</reference>
<evidence type="ECO:0008006" key="4">
    <source>
        <dbReference type="Google" id="ProtNLM"/>
    </source>
</evidence>
<evidence type="ECO:0000313" key="3">
    <source>
        <dbReference type="Proteomes" id="UP000033647"/>
    </source>
</evidence>
<comment type="caution">
    <text evidence="2">The sequence shown here is derived from an EMBL/GenBank/DDBJ whole genome shotgun (WGS) entry which is preliminary data.</text>
</comment>
<evidence type="ECO:0000256" key="1">
    <source>
        <dbReference type="SAM" id="SignalP"/>
    </source>
</evidence>
<keyword evidence="3" id="KW-1185">Reference proteome</keyword>
<protein>
    <recommendedName>
        <fullName evidence="4">Secreted protein NIS1</fullName>
    </recommendedName>
</protein>
<gene>
    <name evidence="2" type="ORF">TI39_contig5840g00009</name>
</gene>
<dbReference type="OrthoDB" id="3913322at2759"/>
<feature type="chain" id="PRO_5002468469" description="Secreted protein NIS1" evidence="1">
    <location>
        <begin position="19"/>
        <end position="153"/>
    </location>
</feature>
<dbReference type="Pfam" id="PF19271">
    <property type="entry name" value="Nis1"/>
    <property type="match status" value="1"/>
</dbReference>
<evidence type="ECO:0000313" key="2">
    <source>
        <dbReference type="EMBL" id="KJX92570.1"/>
    </source>
</evidence>
<sequence length="153" mass="16215">MHANICAAAAVLIAIANARIIGFTAPLTMAPSDEIKLGITVGLFDEKVLEYMMAFGFTPGDETNAGALGKQTRPKYLGQDFSNTTNTIDHYVSIPPKAKVGETYTLKAALVSSTGPENEVLLTMYALKVTVAETTGSQFGDASQIAIGRINEQ</sequence>
<feature type="signal peptide" evidence="1">
    <location>
        <begin position="1"/>
        <end position="18"/>
    </location>
</feature>
<name>A0A0F4G8L4_9PEZI</name>
<dbReference type="Proteomes" id="UP000033647">
    <property type="component" value="Unassembled WGS sequence"/>
</dbReference>
<proteinExistence type="predicted"/>
<keyword evidence="1" id="KW-0732">Signal</keyword>
<organism evidence="2 3">
    <name type="scientific">Zymoseptoria brevis</name>
    <dbReference type="NCBI Taxonomy" id="1047168"/>
    <lineage>
        <taxon>Eukaryota</taxon>
        <taxon>Fungi</taxon>
        <taxon>Dikarya</taxon>
        <taxon>Ascomycota</taxon>
        <taxon>Pezizomycotina</taxon>
        <taxon>Dothideomycetes</taxon>
        <taxon>Dothideomycetidae</taxon>
        <taxon>Mycosphaerellales</taxon>
        <taxon>Mycosphaerellaceae</taxon>
        <taxon>Zymoseptoria</taxon>
    </lineage>
</organism>
<dbReference type="InterPro" id="IPR045469">
    <property type="entry name" value="Nis1"/>
</dbReference>
<dbReference type="AlphaFoldDB" id="A0A0F4G8L4"/>
<dbReference type="EMBL" id="LAFY01005795">
    <property type="protein sequence ID" value="KJX92570.1"/>
    <property type="molecule type" value="Genomic_DNA"/>
</dbReference>
<accession>A0A0F4G8L4</accession>